<dbReference type="InterPro" id="IPR029058">
    <property type="entry name" value="AB_hydrolase_fold"/>
</dbReference>
<feature type="domain" description="Thioesterase" evidence="2">
    <location>
        <begin position="7"/>
        <end position="234"/>
    </location>
</feature>
<evidence type="ECO:0000259" key="2">
    <source>
        <dbReference type="Pfam" id="PF00975"/>
    </source>
</evidence>
<dbReference type="PANTHER" id="PTHR11487">
    <property type="entry name" value="THIOESTERASE"/>
    <property type="match status" value="1"/>
</dbReference>
<dbReference type="EMBL" id="PEOG01000057">
    <property type="protein sequence ID" value="PIM51668.1"/>
    <property type="molecule type" value="Genomic_DNA"/>
</dbReference>
<comment type="caution">
    <text evidence="3">The sequence shown here is derived from an EMBL/GenBank/DDBJ whole genome shotgun (WGS) entry which is preliminary data.</text>
</comment>
<gene>
    <name evidence="3" type="ORF">CS062_18830</name>
</gene>
<evidence type="ECO:0000313" key="3">
    <source>
        <dbReference type="EMBL" id="PIM51668.1"/>
    </source>
</evidence>
<dbReference type="PANTHER" id="PTHR11487:SF0">
    <property type="entry name" value="S-ACYL FATTY ACID SYNTHASE THIOESTERASE, MEDIUM CHAIN"/>
    <property type="match status" value="1"/>
</dbReference>
<organism evidence="3 4">
    <name type="scientific">Roseateles chitinivorans</name>
    <dbReference type="NCBI Taxonomy" id="2917965"/>
    <lineage>
        <taxon>Bacteria</taxon>
        <taxon>Pseudomonadati</taxon>
        <taxon>Pseudomonadota</taxon>
        <taxon>Betaproteobacteria</taxon>
        <taxon>Burkholderiales</taxon>
        <taxon>Sphaerotilaceae</taxon>
        <taxon>Roseateles</taxon>
    </lineage>
</organism>
<protein>
    <submittedName>
        <fullName evidence="3">Thioesterase</fullName>
    </submittedName>
</protein>
<comment type="similarity">
    <text evidence="1">Belongs to the thioesterase family.</text>
</comment>
<evidence type="ECO:0000256" key="1">
    <source>
        <dbReference type="ARBA" id="ARBA00007169"/>
    </source>
</evidence>
<dbReference type="GO" id="GO:0008610">
    <property type="term" value="P:lipid biosynthetic process"/>
    <property type="evidence" value="ECO:0007669"/>
    <property type="project" value="TreeGrafter"/>
</dbReference>
<keyword evidence="4" id="KW-1185">Reference proteome</keyword>
<evidence type="ECO:0000313" key="4">
    <source>
        <dbReference type="Proteomes" id="UP000231501"/>
    </source>
</evidence>
<dbReference type="InterPro" id="IPR012223">
    <property type="entry name" value="TEII"/>
</dbReference>
<accession>A0A2G9C5J7</accession>
<proteinExistence type="inferred from homology"/>
<dbReference type="OrthoDB" id="8480037at2"/>
<dbReference type="RefSeq" id="WP_099863114.1">
    <property type="nucleotide sequence ID" value="NZ_PEOG01000057.1"/>
</dbReference>
<dbReference type="SUPFAM" id="SSF53474">
    <property type="entry name" value="alpha/beta-Hydrolases"/>
    <property type="match status" value="1"/>
</dbReference>
<dbReference type="Pfam" id="PF00975">
    <property type="entry name" value="Thioesterase"/>
    <property type="match status" value="1"/>
</dbReference>
<dbReference type="Proteomes" id="UP000231501">
    <property type="component" value="Unassembled WGS sequence"/>
</dbReference>
<reference evidence="3 4" key="1">
    <citation type="submission" date="2017-11" db="EMBL/GenBank/DDBJ databases">
        <title>Draft genome sequence of Mitsuaria sp. HWN-4.</title>
        <authorList>
            <person name="Gundlapally S.R."/>
        </authorList>
    </citation>
    <scope>NUCLEOTIDE SEQUENCE [LARGE SCALE GENOMIC DNA]</scope>
    <source>
        <strain evidence="3 4">HWN-4</strain>
    </source>
</reference>
<dbReference type="AlphaFoldDB" id="A0A2G9C5J7"/>
<name>A0A2G9C5J7_9BURK</name>
<dbReference type="InterPro" id="IPR001031">
    <property type="entry name" value="Thioesterase"/>
</dbReference>
<dbReference type="Gene3D" id="3.40.50.1820">
    <property type="entry name" value="alpha/beta hydrolase"/>
    <property type="match status" value="1"/>
</dbReference>
<sequence>MSATAVKLLCLPCAGASATMYLRWRRLLPRWIEVTPVELPGRGGRLGERFVEDFDTLCDQLCEELAPTLAPAAPFALFGHSMGALLAHGLAQRLRERGTPLPVALIASGSAAPSRRDTARLQRVIGDEAALVADLRRQGGTPEEVFANAELLRLTLDVLGADYRVCASYRHEARAPLPVPVHLLAGRQDEIAPDRLAAWSAESTLPLTLDWFDGGHFFVRQQEGAVLAALARHLSAAGARAVPANDAFA</sequence>